<organism evidence="11 12">
    <name type="scientific">Roseomonas mucosa</name>
    <dbReference type="NCBI Taxonomy" id="207340"/>
    <lineage>
        <taxon>Bacteria</taxon>
        <taxon>Pseudomonadati</taxon>
        <taxon>Pseudomonadota</taxon>
        <taxon>Alphaproteobacteria</taxon>
        <taxon>Acetobacterales</taxon>
        <taxon>Roseomonadaceae</taxon>
        <taxon>Roseomonas</taxon>
    </lineage>
</organism>
<dbReference type="GO" id="GO:0005524">
    <property type="term" value="F:ATP binding"/>
    <property type="evidence" value="ECO:0007669"/>
    <property type="project" value="UniProtKB-KW"/>
</dbReference>
<sequence length="153" mass="15723">MPMSTSSTAAAFLSVRLPSATRDRLKAAAASRGETVQGLVGSLVESFLAQEAGTTPTLAVVLGRLRAHAGELRARGIASLSVFGSVARGDARPGSDVDLLADLDPAAHLSLVGLSSLRAELSDLLGAPADLVERGALRPGVREAAEREAVRAW</sequence>
<dbReference type="RefSeq" id="WP_019461263.1">
    <property type="nucleotide sequence ID" value="NZ_AP031465.1"/>
</dbReference>
<keyword evidence="4" id="KW-0548">Nucleotidyltransferase</keyword>
<dbReference type="InterPro" id="IPR010985">
    <property type="entry name" value="Ribbon_hlx_hlx"/>
</dbReference>
<dbReference type="Pfam" id="PF01909">
    <property type="entry name" value="NTP_transf_2"/>
    <property type="match status" value="1"/>
</dbReference>
<comment type="cofactor">
    <cofactor evidence="1">
        <name>Mg(2+)</name>
        <dbReference type="ChEBI" id="CHEBI:18420"/>
    </cofactor>
</comment>
<keyword evidence="2" id="KW-1277">Toxin-antitoxin system</keyword>
<dbReference type="Proteomes" id="UP000254919">
    <property type="component" value="Unassembled WGS sequence"/>
</dbReference>
<keyword evidence="6" id="KW-0547">Nucleotide-binding</keyword>
<evidence type="ECO:0000256" key="3">
    <source>
        <dbReference type="ARBA" id="ARBA00022679"/>
    </source>
</evidence>
<protein>
    <submittedName>
        <fullName evidence="11">Nucleotidyltransferase domain</fullName>
    </submittedName>
</protein>
<dbReference type="InterPro" id="IPR043519">
    <property type="entry name" value="NT_sf"/>
</dbReference>
<dbReference type="SUPFAM" id="SSF81301">
    <property type="entry name" value="Nucleotidyltransferase"/>
    <property type="match status" value="1"/>
</dbReference>
<dbReference type="GeneID" id="99631686"/>
<evidence type="ECO:0000259" key="10">
    <source>
        <dbReference type="Pfam" id="PF01909"/>
    </source>
</evidence>
<dbReference type="GO" id="GO:0046872">
    <property type="term" value="F:metal ion binding"/>
    <property type="evidence" value="ECO:0007669"/>
    <property type="project" value="UniProtKB-KW"/>
</dbReference>
<dbReference type="InterPro" id="IPR002934">
    <property type="entry name" value="Polymerase_NTP_transf_dom"/>
</dbReference>
<feature type="domain" description="Polymerase nucleotidyl transferase" evidence="10">
    <location>
        <begin position="67"/>
        <end position="150"/>
    </location>
</feature>
<dbReference type="SUPFAM" id="SSF47598">
    <property type="entry name" value="Ribbon-helix-helix"/>
    <property type="match status" value="1"/>
</dbReference>
<keyword evidence="7" id="KW-0067">ATP-binding</keyword>
<comment type="similarity">
    <text evidence="9">Belongs to the MntA antitoxin family.</text>
</comment>
<evidence type="ECO:0000256" key="4">
    <source>
        <dbReference type="ARBA" id="ARBA00022695"/>
    </source>
</evidence>
<keyword evidence="3 11" id="KW-0808">Transferase</keyword>
<dbReference type="EMBL" id="UGVN01000003">
    <property type="protein sequence ID" value="SUE95579.1"/>
    <property type="molecule type" value="Genomic_DNA"/>
</dbReference>
<evidence type="ECO:0000313" key="12">
    <source>
        <dbReference type="Proteomes" id="UP000254919"/>
    </source>
</evidence>
<dbReference type="Gene3D" id="3.30.460.10">
    <property type="entry name" value="Beta Polymerase, domain 2"/>
    <property type="match status" value="1"/>
</dbReference>
<name>A0A379PR37_9PROT</name>
<accession>A0A379PR37</accession>
<dbReference type="GO" id="GO:0016779">
    <property type="term" value="F:nucleotidyltransferase activity"/>
    <property type="evidence" value="ECO:0007669"/>
    <property type="project" value="UniProtKB-KW"/>
</dbReference>
<evidence type="ECO:0000256" key="1">
    <source>
        <dbReference type="ARBA" id="ARBA00001946"/>
    </source>
</evidence>
<gene>
    <name evidence="11" type="ORF">NCTC13291_04467</name>
</gene>
<keyword evidence="8" id="KW-0460">Magnesium</keyword>
<evidence type="ECO:0000256" key="2">
    <source>
        <dbReference type="ARBA" id="ARBA00022649"/>
    </source>
</evidence>
<reference evidence="11 12" key="1">
    <citation type="submission" date="2018-06" db="EMBL/GenBank/DDBJ databases">
        <authorList>
            <consortium name="Pathogen Informatics"/>
            <person name="Doyle S."/>
        </authorList>
    </citation>
    <scope>NUCLEOTIDE SEQUENCE [LARGE SCALE GENOMIC DNA]</scope>
    <source>
        <strain evidence="11 12">NCTC13291</strain>
    </source>
</reference>
<evidence type="ECO:0000256" key="8">
    <source>
        <dbReference type="ARBA" id="ARBA00022842"/>
    </source>
</evidence>
<evidence type="ECO:0000313" key="11">
    <source>
        <dbReference type="EMBL" id="SUE95579.1"/>
    </source>
</evidence>
<dbReference type="AlphaFoldDB" id="A0A379PR37"/>
<dbReference type="InterPro" id="IPR052038">
    <property type="entry name" value="Type-VII_TA_antitoxin"/>
</dbReference>
<proteinExistence type="inferred from homology"/>
<dbReference type="GO" id="GO:0006355">
    <property type="term" value="P:regulation of DNA-templated transcription"/>
    <property type="evidence" value="ECO:0007669"/>
    <property type="project" value="InterPro"/>
</dbReference>
<keyword evidence="5" id="KW-0479">Metal-binding</keyword>
<dbReference type="PANTHER" id="PTHR33571:SF12">
    <property type="entry name" value="BSL3053 PROTEIN"/>
    <property type="match status" value="1"/>
</dbReference>
<evidence type="ECO:0000256" key="9">
    <source>
        <dbReference type="ARBA" id="ARBA00038276"/>
    </source>
</evidence>
<dbReference type="PANTHER" id="PTHR33571">
    <property type="entry name" value="SSL8005 PROTEIN"/>
    <property type="match status" value="1"/>
</dbReference>
<evidence type="ECO:0000256" key="7">
    <source>
        <dbReference type="ARBA" id="ARBA00022840"/>
    </source>
</evidence>
<dbReference type="CDD" id="cd05403">
    <property type="entry name" value="NT_KNTase_like"/>
    <property type="match status" value="1"/>
</dbReference>
<evidence type="ECO:0000256" key="6">
    <source>
        <dbReference type="ARBA" id="ARBA00022741"/>
    </source>
</evidence>
<evidence type="ECO:0000256" key="5">
    <source>
        <dbReference type="ARBA" id="ARBA00022723"/>
    </source>
</evidence>